<gene>
    <name evidence="3" type="ORF">g.520</name>
</gene>
<sequence length="297" mass="32200">MLPQRTMEYLFYLAFFILLLRFADAATVRTSEDAPSENSLKAPPASNPTPTETNGTNNINGNKKRDVMRRAFEECRTQLSWMCLKIEFVKIMERLMDKDELSLVPGVSIVRNVNATKVKSNDLMAEVARSYPNDPNSRLNGYIVNKLSSFLQTHFLRFKLIDSETMTEARSAAETGRKGKFGKKGGMEALIAAGLMMKGTLMAIGMGAVALMAGKALMTALMALTLSSVLGLKSLASGGGKSTTYEIVSKPVYTSSHSHSYDEGHGGGHGHMAGGHSGSGYGGYARKLNLESPNELQ</sequence>
<dbReference type="PANTHER" id="PTHR21879:SF9">
    <property type="entry name" value="OSIRIS 16"/>
    <property type="match status" value="1"/>
</dbReference>
<feature type="chain" id="PRO_5001983656" evidence="2">
    <location>
        <begin position="26"/>
        <end position="297"/>
    </location>
</feature>
<evidence type="ECO:0000313" key="3">
    <source>
        <dbReference type="EMBL" id="JAD13654.1"/>
    </source>
</evidence>
<dbReference type="InterPro" id="IPR012464">
    <property type="entry name" value="DUF1676"/>
</dbReference>
<dbReference type="Pfam" id="PF07898">
    <property type="entry name" value="DUF1676"/>
    <property type="match status" value="1"/>
</dbReference>
<feature type="region of interest" description="Disordered" evidence="1">
    <location>
        <begin position="32"/>
        <end position="64"/>
    </location>
</feature>
<dbReference type="AlphaFoldDB" id="A0A0A1XQQ3"/>
<reference evidence="3" key="1">
    <citation type="submission" date="2014-11" db="EMBL/GenBank/DDBJ databases">
        <authorList>
            <person name="Geib S."/>
        </authorList>
    </citation>
    <scope>NUCLEOTIDE SEQUENCE</scope>
</reference>
<dbReference type="GO" id="GO:0016020">
    <property type="term" value="C:membrane"/>
    <property type="evidence" value="ECO:0007669"/>
    <property type="project" value="TreeGrafter"/>
</dbReference>
<evidence type="ECO:0000256" key="2">
    <source>
        <dbReference type="SAM" id="SignalP"/>
    </source>
</evidence>
<evidence type="ECO:0000256" key="1">
    <source>
        <dbReference type="SAM" id="MobiDB-lite"/>
    </source>
</evidence>
<feature type="compositionally biased region" description="Low complexity" evidence="1">
    <location>
        <begin position="48"/>
        <end position="61"/>
    </location>
</feature>
<proteinExistence type="predicted"/>
<dbReference type="PANTHER" id="PTHR21879">
    <property type="entry name" value="FI03362P-RELATED-RELATED"/>
    <property type="match status" value="1"/>
</dbReference>
<accession>A0A0A1XQQ3</accession>
<reference evidence="3" key="2">
    <citation type="journal article" date="2015" name="Gigascience">
        <title>Reconstructing a comprehensive transcriptome assembly of a white-pupal translocated strain of the pest fruit fly Bactrocera cucurbitae.</title>
        <authorList>
            <person name="Sim S.B."/>
            <person name="Calla B."/>
            <person name="Hall B."/>
            <person name="DeRego T."/>
            <person name="Geib S.M."/>
        </authorList>
    </citation>
    <scope>NUCLEOTIDE SEQUENCE</scope>
</reference>
<dbReference type="EMBL" id="GBXI01000638">
    <property type="protein sequence ID" value="JAD13654.1"/>
    <property type="molecule type" value="Transcribed_RNA"/>
</dbReference>
<name>A0A0A1XQQ3_ZEUCU</name>
<keyword evidence="2" id="KW-0732">Signal</keyword>
<protein>
    <submittedName>
        <fullName evidence="3">Uncharacterized protein</fullName>
    </submittedName>
</protein>
<feature type="signal peptide" evidence="2">
    <location>
        <begin position="1"/>
        <end position="25"/>
    </location>
</feature>
<organism evidence="3">
    <name type="scientific">Zeugodacus cucurbitae</name>
    <name type="common">Melon fruit fly</name>
    <name type="synonym">Bactrocera cucurbitae</name>
    <dbReference type="NCBI Taxonomy" id="28588"/>
    <lineage>
        <taxon>Eukaryota</taxon>
        <taxon>Metazoa</taxon>
        <taxon>Ecdysozoa</taxon>
        <taxon>Arthropoda</taxon>
        <taxon>Hexapoda</taxon>
        <taxon>Insecta</taxon>
        <taxon>Pterygota</taxon>
        <taxon>Neoptera</taxon>
        <taxon>Endopterygota</taxon>
        <taxon>Diptera</taxon>
        <taxon>Brachycera</taxon>
        <taxon>Muscomorpha</taxon>
        <taxon>Tephritoidea</taxon>
        <taxon>Tephritidae</taxon>
        <taxon>Zeugodacus</taxon>
        <taxon>Zeugodacus</taxon>
    </lineage>
</organism>